<proteinExistence type="predicted"/>
<evidence type="ECO:0000313" key="1">
    <source>
        <dbReference type="EMBL" id="MXY34401.1"/>
    </source>
</evidence>
<dbReference type="Pfam" id="PF09344">
    <property type="entry name" value="Cas_CT1975"/>
    <property type="match status" value="1"/>
</dbReference>
<dbReference type="NCBIfam" id="TIGR01869">
    <property type="entry name" value="casC_Cse4"/>
    <property type="match status" value="1"/>
</dbReference>
<name>A0A6B0Y109_9RHOB</name>
<protein>
    <submittedName>
        <fullName evidence="1">Type I-E CRISPR-associated protein Cas7/Cse4/CasC</fullName>
    </submittedName>
</protein>
<reference evidence="1" key="1">
    <citation type="submission" date="2019-09" db="EMBL/GenBank/DDBJ databases">
        <title>Characterisation of the sponge microbiome using genome-centric metagenomics.</title>
        <authorList>
            <person name="Engelberts J.P."/>
            <person name="Robbins S.J."/>
            <person name="De Goeij J.M."/>
            <person name="Aranda M."/>
            <person name="Bell S.C."/>
            <person name="Webster N.S."/>
        </authorList>
    </citation>
    <scope>NUCLEOTIDE SEQUENCE</scope>
    <source>
        <strain evidence="1">SB0664_bin_43</strain>
    </source>
</reference>
<sequence>MMRFVQLHFLTVYPPSNPNRDDMGRPKTAIYGGVHRLRLSSQSLKRAARLSPAMSEALKGNMGERTQRLGDAVIEHLRKRGADDGKAREIAQQVAQVFGTVVTKDKEKMENPDSIRIKELAFISPDERQAAMKMAERALDGESLDKEARNRGKEILHPADGAVDLLAGESLDKEARNRGEDILRTADGAVDIAMFGRMLAGAPKFNREAAVQVSHAITTHRAEVEDDYYTAADDLKIPAEDVGAAFIGEAGFGSGVYYLYVCIDTARLVENLAGDRALARKALEAVSEAFATASPSGKRNSYSHHTRASYIRAEAGDQQPRSLAAAFLNPVNAEDLLGESINQLKKTADAIDKAYGATFKESMEMDLLSGSGTLAEIKDFVAAQVSDA</sequence>
<comment type="caution">
    <text evidence="1">The sequence shown here is derived from an EMBL/GenBank/DDBJ whole genome shotgun (WGS) entry which is preliminary data.</text>
</comment>
<gene>
    <name evidence="1" type="primary">cas7e</name>
    <name evidence="1" type="ORF">F4Y60_10015</name>
</gene>
<accession>A0A6B0Y109</accession>
<dbReference type="InterPro" id="IPR010148">
    <property type="entry name" value="CRISPR-assoc_prot_CT1975"/>
</dbReference>
<dbReference type="AlphaFoldDB" id="A0A6B0Y109"/>
<dbReference type="EMBL" id="VXRY01000401">
    <property type="protein sequence ID" value="MXY34401.1"/>
    <property type="molecule type" value="Genomic_DNA"/>
</dbReference>
<organism evidence="1">
    <name type="scientific">Boseongicola sp. SB0664_bin_43</name>
    <dbReference type="NCBI Taxonomy" id="2604844"/>
    <lineage>
        <taxon>Bacteria</taxon>
        <taxon>Pseudomonadati</taxon>
        <taxon>Pseudomonadota</taxon>
        <taxon>Alphaproteobacteria</taxon>
        <taxon>Rhodobacterales</taxon>
        <taxon>Paracoccaceae</taxon>
        <taxon>Boseongicola</taxon>
    </lineage>
</organism>